<dbReference type="RefSeq" id="WP_422920281.1">
    <property type="nucleotide sequence ID" value="NZ_JAMZEJ010000007.1"/>
</dbReference>
<proteinExistence type="predicted"/>
<dbReference type="EMBL" id="JAMZEJ010000007">
    <property type="protein sequence ID" value="MCQ8241532.1"/>
    <property type="molecule type" value="Genomic_DNA"/>
</dbReference>
<feature type="compositionally biased region" description="Basic and acidic residues" evidence="1">
    <location>
        <begin position="1"/>
        <end position="19"/>
    </location>
</feature>
<organism evidence="2 3">
    <name type="scientific">Rhizosaccharibacter radicis</name>
    <dbReference type="NCBI Taxonomy" id="2782605"/>
    <lineage>
        <taxon>Bacteria</taxon>
        <taxon>Pseudomonadati</taxon>
        <taxon>Pseudomonadota</taxon>
        <taxon>Alphaproteobacteria</taxon>
        <taxon>Acetobacterales</taxon>
        <taxon>Acetobacteraceae</taxon>
        <taxon>Rhizosaccharibacter</taxon>
    </lineage>
</organism>
<comment type="caution">
    <text evidence="2">The sequence shown here is derived from an EMBL/GenBank/DDBJ whole genome shotgun (WGS) entry which is preliminary data.</text>
</comment>
<accession>A0ABT1VYX9</accession>
<feature type="region of interest" description="Disordered" evidence="1">
    <location>
        <begin position="1"/>
        <end position="20"/>
    </location>
</feature>
<gene>
    <name evidence="2" type="ORF">NFI88_11865</name>
</gene>
<evidence type="ECO:0000313" key="3">
    <source>
        <dbReference type="Proteomes" id="UP001524547"/>
    </source>
</evidence>
<evidence type="ECO:0000313" key="2">
    <source>
        <dbReference type="EMBL" id="MCQ8241532.1"/>
    </source>
</evidence>
<reference evidence="2 3" key="1">
    <citation type="submission" date="2022-06" db="EMBL/GenBank/DDBJ databases">
        <title>Rhizosaccharibacter gen. nov. sp. nov. KSS12, endophytic bacteria isolated from sugarcane.</title>
        <authorList>
            <person name="Pitiwittayakul N."/>
        </authorList>
    </citation>
    <scope>NUCLEOTIDE SEQUENCE [LARGE SCALE GENOMIC DNA]</scope>
    <source>
        <strain evidence="2 3">KSS12</strain>
    </source>
</reference>
<evidence type="ECO:0000256" key="1">
    <source>
        <dbReference type="SAM" id="MobiDB-lite"/>
    </source>
</evidence>
<name>A0ABT1VYX9_9PROT</name>
<sequence>MSQEDRPPGTTRYSEEEFRASLTADRPPAGLRRALAALWYASRGEREAAHGLVQEGNREEDAHVHALLHREEGDSGNAAYWYRRAKQPVATGSVDAERGALLRKLLAAD</sequence>
<protein>
    <submittedName>
        <fullName evidence="2">Uncharacterized protein</fullName>
    </submittedName>
</protein>
<dbReference type="Proteomes" id="UP001524547">
    <property type="component" value="Unassembled WGS sequence"/>
</dbReference>
<keyword evidence="3" id="KW-1185">Reference proteome</keyword>